<keyword evidence="1" id="KW-0560">Oxidoreductase</keyword>
<dbReference type="InterPro" id="IPR052198">
    <property type="entry name" value="IorB_Oxidoreductase"/>
</dbReference>
<dbReference type="EMBL" id="SLZZ01000027">
    <property type="protein sequence ID" value="TCS75797.1"/>
    <property type="molecule type" value="Genomic_DNA"/>
</dbReference>
<dbReference type="PANTHER" id="PTHR43854">
    <property type="entry name" value="INDOLEPYRUVATE OXIDOREDUCTASE SUBUNIT IORB"/>
    <property type="match status" value="1"/>
</dbReference>
<feature type="domain" description="Pyruvate/ketoisovalerate oxidoreductase catalytic" evidence="2">
    <location>
        <begin position="12"/>
        <end position="187"/>
    </location>
</feature>
<evidence type="ECO:0000313" key="3">
    <source>
        <dbReference type="EMBL" id="TCS75797.1"/>
    </source>
</evidence>
<keyword evidence="4" id="KW-1185">Reference proteome</keyword>
<dbReference type="NCBIfam" id="NF005325">
    <property type="entry name" value="PRK06853.1-5"/>
    <property type="match status" value="1"/>
</dbReference>
<evidence type="ECO:0000313" key="4">
    <source>
        <dbReference type="Proteomes" id="UP000295726"/>
    </source>
</evidence>
<keyword evidence="3" id="KW-0670">Pyruvate</keyword>
<dbReference type="AlphaFoldDB" id="A0A4R3K1S5"/>
<gene>
    <name evidence="3" type="ORF">EDD59_12736</name>
</gene>
<reference evidence="3 4" key="1">
    <citation type="submission" date="2019-03" db="EMBL/GenBank/DDBJ databases">
        <title>Genomic Encyclopedia of Type Strains, Phase IV (KMG-IV): sequencing the most valuable type-strain genomes for metagenomic binning, comparative biology and taxonomic classification.</title>
        <authorList>
            <person name="Goeker M."/>
        </authorList>
    </citation>
    <scope>NUCLEOTIDE SEQUENCE [LARGE SCALE GENOMIC DNA]</scope>
    <source>
        <strain evidence="3 4">DSM 29489</strain>
    </source>
</reference>
<dbReference type="InterPro" id="IPR019752">
    <property type="entry name" value="Pyrv/ketoisovalerate_OxRed_cat"/>
</dbReference>
<dbReference type="Pfam" id="PF01558">
    <property type="entry name" value="POR"/>
    <property type="match status" value="1"/>
</dbReference>
<protein>
    <submittedName>
        <fullName evidence="3">Indolepyruvate ferredoxin oxidoreductase beta subunit</fullName>
    </submittedName>
</protein>
<dbReference type="InterPro" id="IPR002869">
    <property type="entry name" value="Pyrv_flavodox_OxRed_cen"/>
</dbReference>
<dbReference type="OrthoDB" id="9789125at2"/>
<sequence>MTVKNIMIVGVGGQGTLLTSRILGSLTMAGGYDVKLSEVHGMAQRGGSVVTFVRYGEKVAEPIVEEGQADVLIAFERLEALRYAHFLKKDGALIVNDWRIDPMPVVIGAAKYPEHILEALEKDHRVYKVNATKEARKLGNSRVFNLIVLGIAAQHMDFTKKQWYDVIEKTVPPKTVDINKKAFDVGYTL</sequence>
<name>A0A4R3K1S5_9FIRM</name>
<evidence type="ECO:0000256" key="1">
    <source>
        <dbReference type="ARBA" id="ARBA00023002"/>
    </source>
</evidence>
<evidence type="ECO:0000259" key="2">
    <source>
        <dbReference type="Pfam" id="PF01558"/>
    </source>
</evidence>
<dbReference type="GO" id="GO:0016903">
    <property type="term" value="F:oxidoreductase activity, acting on the aldehyde or oxo group of donors"/>
    <property type="evidence" value="ECO:0007669"/>
    <property type="project" value="InterPro"/>
</dbReference>
<dbReference type="RefSeq" id="WP_132383192.1">
    <property type="nucleotide sequence ID" value="NZ_DAIPCY010000095.1"/>
</dbReference>
<proteinExistence type="predicted"/>
<organism evidence="3 4">
    <name type="scientific">Muricomes intestini</name>
    <dbReference type="NCBI Taxonomy" id="1796634"/>
    <lineage>
        <taxon>Bacteria</taxon>
        <taxon>Bacillati</taxon>
        <taxon>Bacillota</taxon>
        <taxon>Clostridia</taxon>
        <taxon>Lachnospirales</taxon>
        <taxon>Lachnospiraceae</taxon>
        <taxon>Muricomes</taxon>
    </lineage>
</organism>
<dbReference type="PANTHER" id="PTHR43854:SF1">
    <property type="entry name" value="INDOLEPYRUVATE OXIDOREDUCTASE SUBUNIT IORB"/>
    <property type="match status" value="1"/>
</dbReference>
<dbReference type="SUPFAM" id="SSF53323">
    <property type="entry name" value="Pyruvate-ferredoxin oxidoreductase, PFOR, domain III"/>
    <property type="match status" value="1"/>
</dbReference>
<accession>A0A4R3K1S5</accession>
<dbReference type="Proteomes" id="UP000295726">
    <property type="component" value="Unassembled WGS sequence"/>
</dbReference>
<comment type="caution">
    <text evidence="3">The sequence shown here is derived from an EMBL/GenBank/DDBJ whole genome shotgun (WGS) entry which is preliminary data.</text>
</comment>
<dbReference type="Gene3D" id="3.40.920.10">
    <property type="entry name" value="Pyruvate-ferredoxin oxidoreductase, PFOR, domain III"/>
    <property type="match status" value="1"/>
</dbReference>